<dbReference type="GO" id="GO:0032264">
    <property type="term" value="P:IMP salvage"/>
    <property type="evidence" value="ECO:0007669"/>
    <property type="project" value="TreeGrafter"/>
</dbReference>
<dbReference type="KEGG" id="slom:PXH66_13855"/>
<dbReference type="Pfam" id="PF00156">
    <property type="entry name" value="Pribosyltran"/>
    <property type="match status" value="1"/>
</dbReference>
<keyword evidence="5" id="KW-1185">Reference proteome</keyword>
<dbReference type="PANTHER" id="PTHR43340:SF1">
    <property type="entry name" value="HYPOXANTHINE PHOSPHORIBOSYLTRANSFERASE"/>
    <property type="match status" value="1"/>
</dbReference>
<comment type="catalytic activity">
    <reaction evidence="2">
        <text>IMP + diphosphate = hypoxanthine + 5-phospho-alpha-D-ribose 1-diphosphate</text>
        <dbReference type="Rhea" id="RHEA:17973"/>
        <dbReference type="ChEBI" id="CHEBI:17368"/>
        <dbReference type="ChEBI" id="CHEBI:33019"/>
        <dbReference type="ChEBI" id="CHEBI:58017"/>
        <dbReference type="ChEBI" id="CHEBI:58053"/>
        <dbReference type="EC" id="2.4.2.8"/>
    </reaction>
    <physiologicalReaction direction="right-to-left" evidence="2">
        <dbReference type="Rhea" id="RHEA:17975"/>
    </physiologicalReaction>
</comment>
<dbReference type="PANTHER" id="PTHR43340">
    <property type="entry name" value="HYPOXANTHINE-GUANINE PHOSPHORIBOSYLTRANSFERASE"/>
    <property type="match status" value="1"/>
</dbReference>
<dbReference type="RefSeq" id="WP_330932047.1">
    <property type="nucleotide sequence ID" value="NZ_CP119075.1"/>
</dbReference>
<accession>A0AAE9ZUS3</accession>
<dbReference type="InterPro" id="IPR000836">
    <property type="entry name" value="PRTase_dom"/>
</dbReference>
<keyword evidence="4" id="KW-0808">Transferase</keyword>
<proteinExistence type="predicted"/>
<evidence type="ECO:0000313" key="4">
    <source>
        <dbReference type="EMBL" id="WED63419.1"/>
    </source>
</evidence>
<feature type="domain" description="Phosphoribosyltransferase" evidence="3">
    <location>
        <begin position="28"/>
        <end position="152"/>
    </location>
</feature>
<dbReference type="GO" id="GO:0032263">
    <property type="term" value="P:GMP salvage"/>
    <property type="evidence" value="ECO:0007669"/>
    <property type="project" value="TreeGrafter"/>
</dbReference>
<dbReference type="Proteomes" id="UP001218638">
    <property type="component" value="Chromosome"/>
</dbReference>
<dbReference type="InterPro" id="IPR050408">
    <property type="entry name" value="HGPRT"/>
</dbReference>
<dbReference type="Gene3D" id="3.40.50.2020">
    <property type="match status" value="1"/>
</dbReference>
<dbReference type="GO" id="GO:0004422">
    <property type="term" value="F:hypoxanthine phosphoribosyltransferase activity"/>
    <property type="evidence" value="ECO:0007669"/>
    <property type="project" value="TreeGrafter"/>
</dbReference>
<dbReference type="GO" id="GO:0005829">
    <property type="term" value="C:cytosol"/>
    <property type="evidence" value="ECO:0007669"/>
    <property type="project" value="TreeGrafter"/>
</dbReference>
<dbReference type="SUPFAM" id="SSF53271">
    <property type="entry name" value="PRTase-like"/>
    <property type="match status" value="1"/>
</dbReference>
<name>A0AAE9ZUS3_9BACT</name>
<keyword evidence="4" id="KW-0328">Glycosyltransferase</keyword>
<dbReference type="GO" id="GO:0006178">
    <property type="term" value="P:guanine salvage"/>
    <property type="evidence" value="ECO:0007669"/>
    <property type="project" value="TreeGrafter"/>
</dbReference>
<dbReference type="AlphaFoldDB" id="A0AAE9ZUS3"/>
<evidence type="ECO:0000259" key="3">
    <source>
        <dbReference type="Pfam" id="PF00156"/>
    </source>
</evidence>
<organism evidence="4 5">
    <name type="scientific">Synoicihabitans lomoniglobus</name>
    <dbReference type="NCBI Taxonomy" id="2909285"/>
    <lineage>
        <taxon>Bacteria</taxon>
        <taxon>Pseudomonadati</taxon>
        <taxon>Verrucomicrobiota</taxon>
        <taxon>Opitutia</taxon>
        <taxon>Opitutales</taxon>
        <taxon>Opitutaceae</taxon>
        <taxon>Synoicihabitans</taxon>
    </lineage>
</organism>
<dbReference type="InterPro" id="IPR029057">
    <property type="entry name" value="PRTase-like"/>
</dbReference>
<evidence type="ECO:0000256" key="2">
    <source>
        <dbReference type="ARBA" id="ARBA00049402"/>
    </source>
</evidence>
<gene>
    <name evidence="4" type="ORF">PXH66_13855</name>
</gene>
<sequence length="211" mass="23713">MSFVAPMISLPQHLELVQPAEDIDMVVDALAVDVEAWARDCLEQDGRMLLMMCVLRGGAFFFSDLLQRIRYSVEPAYCRGWSYAKDLTAKPAEAVTIDWPEVDVTDRHVVLVDNICDTGRTFAHASAELMARDPASVRTVSLIRRKQPTVIHEPTLSGITYLGNEWLVGYGLRDRGTTMMNARMVARVRDTEKTGFTLNNSRSPFERAVFA</sequence>
<protein>
    <submittedName>
        <fullName evidence="4">Phosphoribosyltransferase family protein</fullName>
    </submittedName>
</protein>
<comment type="catalytic activity">
    <reaction evidence="1">
        <text>GMP + diphosphate = guanine + 5-phospho-alpha-D-ribose 1-diphosphate</text>
        <dbReference type="Rhea" id="RHEA:25424"/>
        <dbReference type="ChEBI" id="CHEBI:16235"/>
        <dbReference type="ChEBI" id="CHEBI:33019"/>
        <dbReference type="ChEBI" id="CHEBI:58017"/>
        <dbReference type="ChEBI" id="CHEBI:58115"/>
        <dbReference type="EC" id="2.4.2.8"/>
    </reaction>
    <physiologicalReaction direction="right-to-left" evidence="1">
        <dbReference type="Rhea" id="RHEA:25426"/>
    </physiologicalReaction>
</comment>
<dbReference type="GO" id="GO:0046100">
    <property type="term" value="P:hypoxanthine metabolic process"/>
    <property type="evidence" value="ECO:0007669"/>
    <property type="project" value="TreeGrafter"/>
</dbReference>
<dbReference type="GO" id="GO:0000287">
    <property type="term" value="F:magnesium ion binding"/>
    <property type="evidence" value="ECO:0007669"/>
    <property type="project" value="TreeGrafter"/>
</dbReference>
<reference evidence="4" key="1">
    <citation type="submission" date="2023-03" db="EMBL/GenBank/DDBJ databases">
        <title>Lomoglobus Profundus gen. nov., sp. nov., a novel member of the phylum Verrucomicrobia, isolated from deep-marine sediment of South China Sea.</title>
        <authorList>
            <person name="Ahmad T."/>
            <person name="Ishaq S.E."/>
            <person name="Wang F."/>
        </authorList>
    </citation>
    <scope>NUCLEOTIDE SEQUENCE</scope>
    <source>
        <strain evidence="4">LMO-M01</strain>
    </source>
</reference>
<evidence type="ECO:0000313" key="5">
    <source>
        <dbReference type="Proteomes" id="UP001218638"/>
    </source>
</evidence>
<dbReference type="CDD" id="cd06223">
    <property type="entry name" value="PRTases_typeI"/>
    <property type="match status" value="1"/>
</dbReference>
<evidence type="ECO:0000256" key="1">
    <source>
        <dbReference type="ARBA" id="ARBA00048811"/>
    </source>
</evidence>
<dbReference type="EMBL" id="CP119075">
    <property type="protein sequence ID" value="WED63419.1"/>
    <property type="molecule type" value="Genomic_DNA"/>
</dbReference>